<dbReference type="Proteomes" id="UP000828390">
    <property type="component" value="Unassembled WGS sequence"/>
</dbReference>
<reference evidence="1" key="2">
    <citation type="submission" date="2020-11" db="EMBL/GenBank/DDBJ databases">
        <authorList>
            <person name="McCartney M.A."/>
            <person name="Auch B."/>
            <person name="Kono T."/>
            <person name="Mallez S."/>
            <person name="Becker A."/>
            <person name="Gohl D.M."/>
            <person name="Silverstein K.A.T."/>
            <person name="Koren S."/>
            <person name="Bechman K.B."/>
            <person name="Herman A."/>
            <person name="Abrahante J.E."/>
            <person name="Garbe J."/>
        </authorList>
    </citation>
    <scope>NUCLEOTIDE SEQUENCE</scope>
    <source>
        <strain evidence="1">Duluth1</strain>
        <tissue evidence="1">Whole animal</tissue>
    </source>
</reference>
<comment type="caution">
    <text evidence="1">The sequence shown here is derived from an EMBL/GenBank/DDBJ whole genome shotgun (WGS) entry which is preliminary data.</text>
</comment>
<protein>
    <submittedName>
        <fullName evidence="1">Uncharacterized protein</fullName>
    </submittedName>
</protein>
<organism evidence="1 2">
    <name type="scientific">Dreissena polymorpha</name>
    <name type="common">Zebra mussel</name>
    <name type="synonym">Mytilus polymorpha</name>
    <dbReference type="NCBI Taxonomy" id="45954"/>
    <lineage>
        <taxon>Eukaryota</taxon>
        <taxon>Metazoa</taxon>
        <taxon>Spiralia</taxon>
        <taxon>Lophotrochozoa</taxon>
        <taxon>Mollusca</taxon>
        <taxon>Bivalvia</taxon>
        <taxon>Autobranchia</taxon>
        <taxon>Heteroconchia</taxon>
        <taxon>Euheterodonta</taxon>
        <taxon>Imparidentia</taxon>
        <taxon>Neoheterodontei</taxon>
        <taxon>Myida</taxon>
        <taxon>Dreissenoidea</taxon>
        <taxon>Dreissenidae</taxon>
        <taxon>Dreissena</taxon>
    </lineage>
</organism>
<evidence type="ECO:0000313" key="2">
    <source>
        <dbReference type="Proteomes" id="UP000828390"/>
    </source>
</evidence>
<sequence>MVSTKKTEVLYQPAPGKLYVEPKLTGNGQRLNKVNRFIFLCSAPHSHRMSSSITKCASVLLEPAPSFAYYTQKFKQEKHHHPDQAE</sequence>
<gene>
    <name evidence="1" type="ORF">DPMN_120184</name>
</gene>
<dbReference type="EMBL" id="JAIWYP010000005">
    <property type="protein sequence ID" value="KAH3818463.1"/>
    <property type="molecule type" value="Genomic_DNA"/>
</dbReference>
<proteinExistence type="predicted"/>
<keyword evidence="2" id="KW-1185">Reference proteome</keyword>
<evidence type="ECO:0000313" key="1">
    <source>
        <dbReference type="EMBL" id="KAH3818463.1"/>
    </source>
</evidence>
<dbReference type="AlphaFoldDB" id="A0A9D4JRU9"/>
<reference evidence="1" key="1">
    <citation type="journal article" date="2019" name="bioRxiv">
        <title>The Genome of the Zebra Mussel, Dreissena polymorpha: A Resource for Invasive Species Research.</title>
        <authorList>
            <person name="McCartney M.A."/>
            <person name="Auch B."/>
            <person name="Kono T."/>
            <person name="Mallez S."/>
            <person name="Zhang Y."/>
            <person name="Obille A."/>
            <person name="Becker A."/>
            <person name="Abrahante J.E."/>
            <person name="Garbe J."/>
            <person name="Badalamenti J.P."/>
            <person name="Herman A."/>
            <person name="Mangelson H."/>
            <person name="Liachko I."/>
            <person name="Sullivan S."/>
            <person name="Sone E.D."/>
            <person name="Koren S."/>
            <person name="Silverstein K.A.T."/>
            <person name="Beckman K.B."/>
            <person name="Gohl D.M."/>
        </authorList>
    </citation>
    <scope>NUCLEOTIDE SEQUENCE</scope>
    <source>
        <strain evidence="1">Duluth1</strain>
        <tissue evidence="1">Whole animal</tissue>
    </source>
</reference>
<accession>A0A9D4JRU9</accession>
<name>A0A9D4JRU9_DREPO</name>